<comment type="caution">
    <text evidence="11">The sequence shown here is derived from an EMBL/GenBank/DDBJ whole genome shotgun (WGS) entry which is preliminary data.</text>
</comment>
<evidence type="ECO:0000256" key="5">
    <source>
        <dbReference type="ARBA" id="ARBA00023002"/>
    </source>
</evidence>
<dbReference type="GO" id="GO:0016020">
    <property type="term" value="C:membrane"/>
    <property type="evidence" value="ECO:0007669"/>
    <property type="project" value="UniProtKB-SubCell"/>
</dbReference>
<dbReference type="EMBL" id="JAUJFL010000001">
    <property type="protein sequence ID" value="KAK2614785.1"/>
    <property type="molecule type" value="Genomic_DNA"/>
</dbReference>
<evidence type="ECO:0000256" key="1">
    <source>
        <dbReference type="ARBA" id="ARBA00004167"/>
    </source>
</evidence>
<evidence type="ECO:0000256" key="2">
    <source>
        <dbReference type="ARBA" id="ARBA00004685"/>
    </source>
</evidence>
<evidence type="ECO:0008006" key="13">
    <source>
        <dbReference type="Google" id="ProtNLM"/>
    </source>
</evidence>
<reference evidence="11" key="1">
    <citation type="submission" date="2023-06" db="EMBL/GenBank/DDBJ databases">
        <authorList>
            <person name="Noh H."/>
        </authorList>
    </citation>
    <scope>NUCLEOTIDE SEQUENCE</scope>
    <source>
        <strain evidence="11">DUCC20226</strain>
    </source>
</reference>
<organism evidence="11 12">
    <name type="scientific">Phomopsis amygdali</name>
    <name type="common">Fusicoccum amygdali</name>
    <dbReference type="NCBI Taxonomy" id="1214568"/>
    <lineage>
        <taxon>Eukaryota</taxon>
        <taxon>Fungi</taxon>
        <taxon>Dikarya</taxon>
        <taxon>Ascomycota</taxon>
        <taxon>Pezizomycotina</taxon>
        <taxon>Sordariomycetes</taxon>
        <taxon>Sordariomycetidae</taxon>
        <taxon>Diaporthales</taxon>
        <taxon>Diaporthaceae</taxon>
        <taxon>Diaporthe</taxon>
    </lineage>
</organism>
<dbReference type="PANTHER" id="PTHR33365:SF4">
    <property type="entry name" value="CYCLOCHLOROTINE BIOSYNTHESIS PROTEIN O"/>
    <property type="match status" value="1"/>
</dbReference>
<keyword evidence="7 10" id="KW-0472">Membrane</keyword>
<dbReference type="GO" id="GO:0043386">
    <property type="term" value="P:mycotoxin biosynthetic process"/>
    <property type="evidence" value="ECO:0007669"/>
    <property type="project" value="InterPro"/>
</dbReference>
<evidence type="ECO:0000313" key="11">
    <source>
        <dbReference type="EMBL" id="KAK2614785.1"/>
    </source>
</evidence>
<keyword evidence="8" id="KW-0325">Glycoprotein</keyword>
<proteinExistence type="inferred from homology"/>
<evidence type="ECO:0000256" key="9">
    <source>
        <dbReference type="ARBA" id="ARBA00035112"/>
    </source>
</evidence>
<feature type="transmembrane region" description="Helical" evidence="10">
    <location>
        <begin position="61"/>
        <end position="79"/>
    </location>
</feature>
<evidence type="ECO:0000313" key="12">
    <source>
        <dbReference type="Proteomes" id="UP001265746"/>
    </source>
</evidence>
<keyword evidence="12" id="KW-1185">Reference proteome</keyword>
<keyword evidence="4 10" id="KW-1133">Transmembrane helix</keyword>
<evidence type="ECO:0000256" key="10">
    <source>
        <dbReference type="SAM" id="Phobius"/>
    </source>
</evidence>
<keyword evidence="5" id="KW-0560">Oxidoreductase</keyword>
<evidence type="ECO:0000256" key="8">
    <source>
        <dbReference type="ARBA" id="ARBA00023180"/>
    </source>
</evidence>
<dbReference type="GO" id="GO:0016491">
    <property type="term" value="F:oxidoreductase activity"/>
    <property type="evidence" value="ECO:0007669"/>
    <property type="project" value="UniProtKB-KW"/>
</dbReference>
<comment type="subcellular location">
    <subcellularLocation>
        <location evidence="1">Membrane</location>
        <topology evidence="1">Single-pass membrane protein</topology>
    </subcellularLocation>
</comment>
<keyword evidence="3 10" id="KW-0812">Transmembrane</keyword>
<evidence type="ECO:0000256" key="4">
    <source>
        <dbReference type="ARBA" id="ARBA00022989"/>
    </source>
</evidence>
<accession>A0AAD9SQY7</accession>
<evidence type="ECO:0000256" key="3">
    <source>
        <dbReference type="ARBA" id="ARBA00022692"/>
    </source>
</evidence>
<evidence type="ECO:0000256" key="6">
    <source>
        <dbReference type="ARBA" id="ARBA00023026"/>
    </source>
</evidence>
<protein>
    <recommendedName>
        <fullName evidence="13">Oxidase ustYa</fullName>
    </recommendedName>
</protein>
<comment type="similarity">
    <text evidence="9">Belongs to the ustYa family.</text>
</comment>
<name>A0AAD9SQY7_PHOAM</name>
<dbReference type="AlphaFoldDB" id="A0AAD9SQY7"/>
<comment type="pathway">
    <text evidence="2">Mycotoxin biosynthesis.</text>
</comment>
<evidence type="ECO:0000256" key="7">
    <source>
        <dbReference type="ARBA" id="ARBA00023136"/>
    </source>
</evidence>
<dbReference type="Pfam" id="PF11807">
    <property type="entry name" value="UstYa"/>
    <property type="match status" value="1"/>
</dbReference>
<gene>
    <name evidence="11" type="ORF">N8I77_001587</name>
</gene>
<dbReference type="PANTHER" id="PTHR33365">
    <property type="entry name" value="YALI0B05434P"/>
    <property type="match status" value="1"/>
</dbReference>
<keyword evidence="6" id="KW-0843">Virulence</keyword>
<dbReference type="InterPro" id="IPR021765">
    <property type="entry name" value="UstYa-like"/>
</dbReference>
<dbReference type="Proteomes" id="UP001265746">
    <property type="component" value="Unassembled WGS sequence"/>
</dbReference>
<sequence>MDNRQFYKDAARMQDREGLLAHQEVDAPINEEETRWRTAEIGGLRESRGLERVRALAKYRWFITTGLLGIILGFQLVIWNQIRNTTTTCSPQVGGDHVEETKYFPTEVVQWKADYEFVPLNATEFLDPKVQTKWETLYPAGAGFGPGGLVYNSTSVTHQLHCVYIMGKIFSAVLTNSPDLPEPDDYEAHFLHCIDYMRQAAMCAGDLAVEPRGEDGQPGPVNLDNAFHGRHVCKDYTQVKSYLEEQLSEGKRNILPLDD</sequence>